<dbReference type="Gene3D" id="1.10.10.10">
    <property type="entry name" value="Winged helix-like DNA-binding domain superfamily/Winged helix DNA-binding domain"/>
    <property type="match status" value="1"/>
</dbReference>
<comment type="caution">
    <text evidence="1">The sequence shown here is derived from an EMBL/GenBank/DDBJ whole genome shotgun (WGS) entry which is preliminary data.</text>
</comment>
<name>A0A497EVW5_9CREN</name>
<dbReference type="Proteomes" id="UP000272051">
    <property type="component" value="Unassembled WGS sequence"/>
</dbReference>
<dbReference type="AlphaFoldDB" id="A0A497EVW5"/>
<protein>
    <submittedName>
        <fullName evidence="1">Transcriptional regulator</fullName>
    </submittedName>
</protein>
<evidence type="ECO:0000313" key="1">
    <source>
        <dbReference type="EMBL" id="RLE51296.1"/>
    </source>
</evidence>
<sequence length="111" mass="12870">MKLLEEILGELRRIRLVLEEISKRQLDILESLKVKEEKEEVAPLDAMALLSLPDHLRKTALALGKLGEARAEDVARETGRERAVESSYLNQLVRMGYVKKKRRGHEVWFYV</sequence>
<dbReference type="SUPFAM" id="SSF46785">
    <property type="entry name" value="Winged helix' DNA-binding domain"/>
    <property type="match status" value="1"/>
</dbReference>
<proteinExistence type="predicted"/>
<gene>
    <name evidence="1" type="ORF">DRJ33_06180</name>
</gene>
<dbReference type="InterPro" id="IPR036388">
    <property type="entry name" value="WH-like_DNA-bd_sf"/>
</dbReference>
<evidence type="ECO:0000313" key="2">
    <source>
        <dbReference type="Proteomes" id="UP000272051"/>
    </source>
</evidence>
<dbReference type="EMBL" id="QMQX01000118">
    <property type="protein sequence ID" value="RLE51296.1"/>
    <property type="molecule type" value="Genomic_DNA"/>
</dbReference>
<organism evidence="1 2">
    <name type="scientific">Thermoproteota archaeon</name>
    <dbReference type="NCBI Taxonomy" id="2056631"/>
    <lineage>
        <taxon>Archaea</taxon>
        <taxon>Thermoproteota</taxon>
    </lineage>
</organism>
<reference evidence="1 2" key="1">
    <citation type="submission" date="2018-06" db="EMBL/GenBank/DDBJ databases">
        <title>Extensive metabolic versatility and redundancy in microbially diverse, dynamic hydrothermal sediments.</title>
        <authorList>
            <person name="Dombrowski N."/>
            <person name="Teske A."/>
            <person name="Baker B.J."/>
        </authorList>
    </citation>
    <scope>NUCLEOTIDE SEQUENCE [LARGE SCALE GENOMIC DNA]</scope>
    <source>
        <strain evidence="1">B34_G17</strain>
    </source>
</reference>
<dbReference type="InterPro" id="IPR036390">
    <property type="entry name" value="WH_DNA-bd_sf"/>
</dbReference>
<accession>A0A497EVW5</accession>